<proteinExistence type="predicted"/>
<organism evidence="2">
    <name type="scientific">marine metagenome</name>
    <dbReference type="NCBI Taxonomy" id="408172"/>
    <lineage>
        <taxon>unclassified sequences</taxon>
        <taxon>metagenomes</taxon>
        <taxon>ecological metagenomes</taxon>
    </lineage>
</organism>
<gene>
    <name evidence="2" type="ORF">METZ01_LOCUS78463</name>
</gene>
<keyword evidence="1" id="KW-0472">Membrane</keyword>
<keyword evidence="1" id="KW-1133">Transmembrane helix</keyword>
<sequence length="90" mass="10256">MLISVSLIIYGIGLAGFENPMTGNSFMKSLLNLSNQYFDFILIGYVFICLQIAGYYELKYHKDYLTMSIISIFLTPLSLLFIRPSEPNSK</sequence>
<accession>A0A381UBT9</accession>
<feature type="transmembrane region" description="Helical" evidence="1">
    <location>
        <begin position="64"/>
        <end position="82"/>
    </location>
</feature>
<evidence type="ECO:0000256" key="1">
    <source>
        <dbReference type="SAM" id="Phobius"/>
    </source>
</evidence>
<keyword evidence="1" id="KW-0812">Transmembrane</keyword>
<evidence type="ECO:0000313" key="2">
    <source>
        <dbReference type="EMBL" id="SVA25609.1"/>
    </source>
</evidence>
<reference evidence="2" key="1">
    <citation type="submission" date="2018-05" db="EMBL/GenBank/DDBJ databases">
        <authorList>
            <person name="Lanie J.A."/>
            <person name="Ng W.-L."/>
            <person name="Kazmierczak K.M."/>
            <person name="Andrzejewski T.M."/>
            <person name="Davidsen T.M."/>
            <person name="Wayne K.J."/>
            <person name="Tettelin H."/>
            <person name="Glass J.I."/>
            <person name="Rusch D."/>
            <person name="Podicherti R."/>
            <person name="Tsui H.-C.T."/>
            <person name="Winkler M.E."/>
        </authorList>
    </citation>
    <scope>NUCLEOTIDE SEQUENCE</scope>
</reference>
<dbReference type="EMBL" id="UINC01006119">
    <property type="protein sequence ID" value="SVA25609.1"/>
    <property type="molecule type" value="Genomic_DNA"/>
</dbReference>
<protein>
    <submittedName>
        <fullName evidence="2">Uncharacterized protein</fullName>
    </submittedName>
</protein>
<dbReference type="AlphaFoldDB" id="A0A381UBT9"/>
<feature type="transmembrane region" description="Helical" evidence="1">
    <location>
        <begin position="37"/>
        <end position="58"/>
    </location>
</feature>
<name>A0A381UBT9_9ZZZZ</name>